<evidence type="ECO:0000256" key="1">
    <source>
        <dbReference type="SAM" id="Phobius"/>
    </source>
</evidence>
<proteinExistence type="predicted"/>
<name>A0A1I0XPQ7_9CLOT</name>
<dbReference type="EMBL" id="FOKI01000009">
    <property type="protein sequence ID" value="SFB02270.1"/>
    <property type="molecule type" value="Genomic_DNA"/>
</dbReference>
<reference evidence="2 3" key="1">
    <citation type="submission" date="2016-10" db="EMBL/GenBank/DDBJ databases">
        <authorList>
            <person name="de Groot N.N."/>
        </authorList>
    </citation>
    <scope>NUCLEOTIDE SEQUENCE [LARGE SCALE GENOMIC DNA]</scope>
    <source>
        <strain evidence="2 3">DSM 12271</strain>
    </source>
</reference>
<dbReference type="AlphaFoldDB" id="A0A1I0XPQ7"/>
<protein>
    <recommendedName>
        <fullName evidence="4">DUF4367 domain-containing protein</fullName>
    </recommendedName>
</protein>
<feature type="transmembrane region" description="Helical" evidence="1">
    <location>
        <begin position="54"/>
        <end position="73"/>
    </location>
</feature>
<organism evidence="2 3">
    <name type="scientific">Clostridium frigidicarnis</name>
    <dbReference type="NCBI Taxonomy" id="84698"/>
    <lineage>
        <taxon>Bacteria</taxon>
        <taxon>Bacillati</taxon>
        <taxon>Bacillota</taxon>
        <taxon>Clostridia</taxon>
        <taxon>Eubacteriales</taxon>
        <taxon>Clostridiaceae</taxon>
        <taxon>Clostridium</taxon>
    </lineage>
</organism>
<evidence type="ECO:0000313" key="3">
    <source>
        <dbReference type="Proteomes" id="UP000198619"/>
    </source>
</evidence>
<dbReference type="RefSeq" id="WP_090040177.1">
    <property type="nucleotide sequence ID" value="NZ_FOKI01000009.1"/>
</dbReference>
<gene>
    <name evidence="2" type="ORF">SAMN04488528_100919</name>
</gene>
<evidence type="ECO:0000313" key="2">
    <source>
        <dbReference type="EMBL" id="SFB02270.1"/>
    </source>
</evidence>
<dbReference type="OrthoDB" id="1937638at2"/>
<accession>A0A1I0XPQ7</accession>
<keyword evidence="1" id="KW-0812">Transmembrane</keyword>
<keyword evidence="3" id="KW-1185">Reference proteome</keyword>
<sequence length="304" mass="34573">MKENDCFDNVLKSSINDSASNVKASRDIFNEAWNKKEQEVSNRNYFHMQHMKKAALIAACCAIFFLGGAFALFPDVKTVAQGALKTFFVLDKSGNVVEKSEDENVPAVAYGEPIVDENRNEMEKRFGFTINVPEKVGEYSIRKVDNRSTCIIGITTAFDVKYEDVDSITDKLGKAMKDDTAFEELKDYNVTRTISLPYVDNEGHKFNIYLSKYSGKIRNDVYKEINIEDIKCSLLKGTQAKYDKKRINDSVSETDITKKPSIEEVNSICWNCKDVEYVMHIGEESQTDAAIEFAKEYIKVLKQQ</sequence>
<evidence type="ECO:0008006" key="4">
    <source>
        <dbReference type="Google" id="ProtNLM"/>
    </source>
</evidence>
<dbReference type="Proteomes" id="UP000198619">
    <property type="component" value="Unassembled WGS sequence"/>
</dbReference>
<keyword evidence="1" id="KW-1133">Transmembrane helix</keyword>
<keyword evidence="1" id="KW-0472">Membrane</keyword>